<reference evidence="2 3" key="1">
    <citation type="submission" date="2019-02" db="EMBL/GenBank/DDBJ databases">
        <title>Deep-cultivation of Planctomycetes and their phenomic and genomic characterization uncovers novel biology.</title>
        <authorList>
            <person name="Wiegand S."/>
            <person name="Jogler M."/>
            <person name="Boedeker C."/>
            <person name="Pinto D."/>
            <person name="Vollmers J."/>
            <person name="Rivas-Marin E."/>
            <person name="Kohn T."/>
            <person name="Peeters S.H."/>
            <person name="Heuer A."/>
            <person name="Rast P."/>
            <person name="Oberbeckmann S."/>
            <person name="Bunk B."/>
            <person name="Jeske O."/>
            <person name="Meyerdierks A."/>
            <person name="Storesund J.E."/>
            <person name="Kallscheuer N."/>
            <person name="Luecker S."/>
            <person name="Lage O.M."/>
            <person name="Pohl T."/>
            <person name="Merkel B.J."/>
            <person name="Hornburger P."/>
            <person name="Mueller R.-W."/>
            <person name="Bruemmer F."/>
            <person name="Labrenz M."/>
            <person name="Spormann A.M."/>
            <person name="Op den Camp H."/>
            <person name="Overmann J."/>
            <person name="Amann R."/>
            <person name="Jetten M.S.M."/>
            <person name="Mascher T."/>
            <person name="Medema M.H."/>
            <person name="Devos D.P."/>
            <person name="Kaster A.-K."/>
            <person name="Ovreas L."/>
            <person name="Rohde M."/>
            <person name="Galperin M.Y."/>
            <person name="Jogler C."/>
        </authorList>
    </citation>
    <scope>NUCLEOTIDE SEQUENCE [LARGE SCALE GENOMIC DNA]</scope>
    <source>
        <strain evidence="2 3">Pan189</strain>
    </source>
</reference>
<gene>
    <name evidence="2" type="ORF">Pan189_35170</name>
</gene>
<dbReference type="EMBL" id="CP036268">
    <property type="protein sequence ID" value="QDT39115.1"/>
    <property type="molecule type" value="Genomic_DNA"/>
</dbReference>
<dbReference type="PANTHER" id="PTHR31303">
    <property type="entry name" value="CTP-DEPENDENT DIACYLGLYCEROL KINASE 1"/>
    <property type="match status" value="1"/>
</dbReference>
<keyword evidence="2" id="KW-0548">Nucleotidyltransferase</keyword>
<feature type="transmembrane region" description="Helical" evidence="1">
    <location>
        <begin position="98"/>
        <end position="117"/>
    </location>
</feature>
<dbReference type="Proteomes" id="UP000317318">
    <property type="component" value="Chromosome"/>
</dbReference>
<dbReference type="KEGG" id="svp:Pan189_35170"/>
<keyword evidence="1" id="KW-0472">Membrane</keyword>
<keyword evidence="2" id="KW-0808">Transferase</keyword>
<evidence type="ECO:0000313" key="2">
    <source>
        <dbReference type="EMBL" id="QDT39115.1"/>
    </source>
</evidence>
<sequence>MQPIPAAGATSAKSLLPARRLWAALSRNLSTRLGPQELRRRLWHMAPGFLPFLLWPIPHADPISPTLRGIVAAIGLLLSFLLLRRWQQVSRANHESEIPSIAGYVAAVLLTVVAFPAHLECAFAVLAILAFGDGAATLCGKLFESPRLPWNSQKSLAGLAGFLAVGTPMTALIYWGETFNAESQRPPIDFSVAWQVAAIGVICAAIAESLPVKLNDNIRVGAVAAVAIVTAHLSLTG</sequence>
<feature type="transmembrane region" description="Helical" evidence="1">
    <location>
        <begin position="188"/>
        <end position="206"/>
    </location>
</feature>
<dbReference type="InterPro" id="IPR037997">
    <property type="entry name" value="Dgk1-like"/>
</dbReference>
<keyword evidence="3" id="KW-1185">Reference proteome</keyword>
<dbReference type="GO" id="GO:0016779">
    <property type="term" value="F:nucleotidyltransferase activity"/>
    <property type="evidence" value="ECO:0007669"/>
    <property type="project" value="UniProtKB-KW"/>
</dbReference>
<name>A0A517R5K4_9PLAN</name>
<feature type="transmembrane region" description="Helical" evidence="1">
    <location>
        <begin position="66"/>
        <end position="86"/>
    </location>
</feature>
<feature type="transmembrane region" description="Helical" evidence="1">
    <location>
        <begin position="123"/>
        <end position="143"/>
    </location>
</feature>
<dbReference type="AlphaFoldDB" id="A0A517R5K4"/>
<feature type="transmembrane region" description="Helical" evidence="1">
    <location>
        <begin position="155"/>
        <end position="176"/>
    </location>
</feature>
<accession>A0A517R5K4</accession>
<evidence type="ECO:0000313" key="3">
    <source>
        <dbReference type="Proteomes" id="UP000317318"/>
    </source>
</evidence>
<proteinExistence type="predicted"/>
<dbReference type="PANTHER" id="PTHR31303:SF1">
    <property type="entry name" value="CTP-DEPENDENT DIACYLGLYCEROL KINASE 1"/>
    <property type="match status" value="1"/>
</dbReference>
<organism evidence="2 3">
    <name type="scientific">Stratiformator vulcanicus</name>
    <dbReference type="NCBI Taxonomy" id="2527980"/>
    <lineage>
        <taxon>Bacteria</taxon>
        <taxon>Pseudomonadati</taxon>
        <taxon>Planctomycetota</taxon>
        <taxon>Planctomycetia</taxon>
        <taxon>Planctomycetales</taxon>
        <taxon>Planctomycetaceae</taxon>
        <taxon>Stratiformator</taxon>
    </lineage>
</organism>
<feature type="transmembrane region" description="Helical" evidence="1">
    <location>
        <begin position="42"/>
        <end position="60"/>
    </location>
</feature>
<evidence type="ECO:0000256" key="1">
    <source>
        <dbReference type="SAM" id="Phobius"/>
    </source>
</evidence>
<dbReference type="GO" id="GO:0004143">
    <property type="term" value="F:ATP-dependent diacylglycerol kinase activity"/>
    <property type="evidence" value="ECO:0007669"/>
    <property type="project" value="InterPro"/>
</dbReference>
<keyword evidence="1" id="KW-0812">Transmembrane</keyword>
<protein>
    <submittedName>
        <fullName evidence="2">Cytidylyltransferase family protein</fullName>
    </submittedName>
</protein>
<feature type="transmembrane region" description="Helical" evidence="1">
    <location>
        <begin position="218"/>
        <end position="235"/>
    </location>
</feature>
<keyword evidence="1" id="KW-1133">Transmembrane helix</keyword>
<dbReference type="OrthoDB" id="211371at2"/>